<gene>
    <name evidence="9" type="ORF">JCM31826_17030</name>
</gene>
<accession>A0A401XMJ4</accession>
<proteinExistence type="inferred from homology"/>
<evidence type="ECO:0000313" key="10">
    <source>
        <dbReference type="Proteomes" id="UP000286715"/>
    </source>
</evidence>
<evidence type="ECO:0000256" key="5">
    <source>
        <dbReference type="PROSITE-ProRule" id="PRU00520"/>
    </source>
</evidence>
<reference evidence="9 10" key="1">
    <citation type="submission" date="2018-11" db="EMBL/GenBank/DDBJ databases">
        <title>Schleiferia aggregans sp. nov., a moderately thermophilic heterotrophic bacterium isolated from microbial mats at a terrestrial hot spring.</title>
        <authorList>
            <person name="Iino T."/>
            <person name="Ohkuma M."/>
            <person name="Haruta S."/>
        </authorList>
    </citation>
    <scope>NUCLEOTIDE SEQUENCE [LARGE SCALE GENOMIC DNA]</scope>
    <source>
        <strain evidence="9 10">LA</strain>
    </source>
</reference>
<evidence type="ECO:0000256" key="1">
    <source>
        <dbReference type="ARBA" id="ARBA00005614"/>
    </source>
</evidence>
<evidence type="ECO:0000256" key="6">
    <source>
        <dbReference type="RuleBase" id="RU000553"/>
    </source>
</evidence>
<dbReference type="Proteomes" id="UP000286715">
    <property type="component" value="Unassembled WGS sequence"/>
</dbReference>
<dbReference type="InterPro" id="IPR020456">
    <property type="entry name" value="Acylphosphatase"/>
</dbReference>
<dbReference type="InterPro" id="IPR001792">
    <property type="entry name" value="Acylphosphatase-like_dom"/>
</dbReference>
<protein>
    <recommendedName>
        <fullName evidence="2 5">Acylphosphatase</fullName>
        <ecNumber evidence="2 5">3.6.1.7</ecNumber>
    </recommendedName>
</protein>
<feature type="domain" description="Acylphosphatase-like" evidence="8">
    <location>
        <begin position="4"/>
        <end position="90"/>
    </location>
</feature>
<dbReference type="EMBL" id="BHZE01000018">
    <property type="protein sequence ID" value="GCD78221.1"/>
    <property type="molecule type" value="Genomic_DNA"/>
</dbReference>
<comment type="catalytic activity">
    <reaction evidence="4 5 6">
        <text>an acyl phosphate + H2O = a carboxylate + phosphate + H(+)</text>
        <dbReference type="Rhea" id="RHEA:14965"/>
        <dbReference type="ChEBI" id="CHEBI:15377"/>
        <dbReference type="ChEBI" id="CHEBI:15378"/>
        <dbReference type="ChEBI" id="CHEBI:29067"/>
        <dbReference type="ChEBI" id="CHEBI:43474"/>
        <dbReference type="ChEBI" id="CHEBI:59918"/>
        <dbReference type="EC" id="3.6.1.7"/>
    </reaction>
</comment>
<dbReference type="InterPro" id="IPR036046">
    <property type="entry name" value="Acylphosphatase-like_dom_sf"/>
</dbReference>
<comment type="similarity">
    <text evidence="1 7">Belongs to the acylphosphatase family.</text>
</comment>
<dbReference type="EC" id="3.6.1.7" evidence="2 5"/>
<dbReference type="PANTHER" id="PTHR10029">
    <property type="entry name" value="ACYLPHOSPHATASE"/>
    <property type="match status" value="1"/>
</dbReference>
<evidence type="ECO:0000256" key="4">
    <source>
        <dbReference type="ARBA" id="ARBA00047645"/>
    </source>
</evidence>
<evidence type="ECO:0000259" key="8">
    <source>
        <dbReference type="PROSITE" id="PS51160"/>
    </source>
</evidence>
<evidence type="ECO:0000256" key="3">
    <source>
        <dbReference type="ARBA" id="ARBA00022801"/>
    </source>
</evidence>
<comment type="caution">
    <text evidence="9">The sequence shown here is derived from an EMBL/GenBank/DDBJ whole genome shotgun (WGS) entry which is preliminary data.</text>
</comment>
<dbReference type="OrthoDB" id="9808093at2"/>
<dbReference type="InterPro" id="IPR017968">
    <property type="entry name" value="Acylphosphatase_CS"/>
</dbReference>
<evidence type="ECO:0000256" key="2">
    <source>
        <dbReference type="ARBA" id="ARBA00012150"/>
    </source>
</evidence>
<evidence type="ECO:0000313" key="9">
    <source>
        <dbReference type="EMBL" id="GCD78221.1"/>
    </source>
</evidence>
<keyword evidence="10" id="KW-1185">Reference proteome</keyword>
<feature type="active site" evidence="5">
    <location>
        <position position="37"/>
    </location>
</feature>
<dbReference type="Pfam" id="PF00708">
    <property type="entry name" value="Acylphosphatase"/>
    <property type="match status" value="1"/>
</dbReference>
<evidence type="ECO:0000256" key="7">
    <source>
        <dbReference type="RuleBase" id="RU004168"/>
    </source>
</evidence>
<dbReference type="PRINTS" id="PR00112">
    <property type="entry name" value="ACYLPHPHTASE"/>
</dbReference>
<dbReference type="PROSITE" id="PS51160">
    <property type="entry name" value="ACYLPHOSPHATASE_3"/>
    <property type="match status" value="1"/>
</dbReference>
<dbReference type="PANTHER" id="PTHR10029:SF3">
    <property type="entry name" value="ACYLPHOSPHATASE-RELATED"/>
    <property type="match status" value="1"/>
</dbReference>
<dbReference type="PROSITE" id="PS00151">
    <property type="entry name" value="ACYLPHOSPHATASE_2"/>
    <property type="match status" value="1"/>
</dbReference>
<sequence>MFKCIKAKVYGKVQGVYFRQYTLLKARELNLVGYVRNEPDGTVLTYAQGFDDQLQEFIKFLHEGSPASHVERVEWEYVPLHFFQNFQVIR</sequence>
<dbReference type="GO" id="GO:0003998">
    <property type="term" value="F:acylphosphatase activity"/>
    <property type="evidence" value="ECO:0007669"/>
    <property type="project" value="UniProtKB-EC"/>
</dbReference>
<feature type="active site" evidence="5">
    <location>
        <position position="19"/>
    </location>
</feature>
<organism evidence="9 10">
    <name type="scientific">Thermaurantimonas aggregans</name>
    <dbReference type="NCBI Taxonomy" id="2173829"/>
    <lineage>
        <taxon>Bacteria</taxon>
        <taxon>Pseudomonadati</taxon>
        <taxon>Bacteroidota</taxon>
        <taxon>Flavobacteriia</taxon>
        <taxon>Flavobacteriales</taxon>
        <taxon>Schleiferiaceae</taxon>
        <taxon>Thermaurantimonas</taxon>
    </lineage>
</organism>
<dbReference type="RefSeq" id="WP_124398282.1">
    <property type="nucleotide sequence ID" value="NZ_BHZE01000018.1"/>
</dbReference>
<name>A0A401XMJ4_9FLAO</name>
<dbReference type="PROSITE" id="PS00150">
    <property type="entry name" value="ACYLPHOSPHATASE_1"/>
    <property type="match status" value="1"/>
</dbReference>
<dbReference type="Gene3D" id="3.30.70.100">
    <property type="match status" value="1"/>
</dbReference>
<dbReference type="AlphaFoldDB" id="A0A401XMJ4"/>
<keyword evidence="3 5" id="KW-0378">Hydrolase</keyword>
<dbReference type="SUPFAM" id="SSF54975">
    <property type="entry name" value="Acylphosphatase/BLUF domain-like"/>
    <property type="match status" value="1"/>
</dbReference>